<dbReference type="InterPro" id="IPR050628">
    <property type="entry name" value="SNF2_RAD54_helicase_TF"/>
</dbReference>
<dbReference type="RefSeq" id="XP_027618667.1">
    <property type="nucleotide sequence ID" value="XM_027762866.1"/>
</dbReference>
<dbReference type="STRING" id="139825.A0A401H015"/>
<dbReference type="OrthoDB" id="423559at2759"/>
<dbReference type="InParanoid" id="A0A401H015"/>
<dbReference type="EMBL" id="BFAD01000011">
    <property type="protein sequence ID" value="GBE87754.1"/>
    <property type="molecule type" value="Genomic_DNA"/>
</dbReference>
<dbReference type="SUPFAM" id="SSF52540">
    <property type="entry name" value="P-loop containing nucleoside triphosphate hydrolases"/>
    <property type="match status" value="1"/>
</dbReference>
<evidence type="ECO:0008006" key="6">
    <source>
        <dbReference type="Google" id="ProtNLM"/>
    </source>
</evidence>
<dbReference type="Proteomes" id="UP000287166">
    <property type="component" value="Unassembled WGS sequence"/>
</dbReference>
<dbReference type="GO" id="GO:0008094">
    <property type="term" value="F:ATP-dependent activity, acting on DNA"/>
    <property type="evidence" value="ECO:0007669"/>
    <property type="project" value="TreeGrafter"/>
</dbReference>
<dbReference type="InterPro" id="IPR027417">
    <property type="entry name" value="P-loop_NTPase"/>
</dbReference>
<sequence>MAPPLIPPSQTTQNIMLLLQQYPILMNEMLVFFCESIHPSAQLLSQILGTQPRGNQSSPSGSGGASPVVVGGVVGGIVSNGDGLRYDLEAPVHRIDLGCEDQYENGRVRDADDRQNASHGITVNAAMEKLGLHDPRDLLPGLEVRLLPHQAIGVNWMLDQERNTPRKGGILARHGSRYVSLDDPGEGDTHRPTLIVVPAALLLQWKEEIETKTNGMFSVHIRHGREKTKSLPKLADKDLLPGCCRCGQSPAYDMRRSDFAA</sequence>
<evidence type="ECO:0000313" key="5">
    <source>
        <dbReference type="Proteomes" id="UP000287166"/>
    </source>
</evidence>
<dbReference type="Gene3D" id="3.40.50.10810">
    <property type="entry name" value="Tandem AAA-ATPase domain"/>
    <property type="match status" value="1"/>
</dbReference>
<dbReference type="GO" id="GO:0016787">
    <property type="term" value="F:hydrolase activity"/>
    <property type="evidence" value="ECO:0007669"/>
    <property type="project" value="UniProtKB-KW"/>
</dbReference>
<evidence type="ECO:0000256" key="1">
    <source>
        <dbReference type="ARBA" id="ARBA00022741"/>
    </source>
</evidence>
<evidence type="ECO:0000313" key="4">
    <source>
        <dbReference type="EMBL" id="GBE87754.1"/>
    </source>
</evidence>
<keyword evidence="3" id="KW-0067">ATP-binding</keyword>
<keyword evidence="1" id="KW-0547">Nucleotide-binding</keyword>
<protein>
    <recommendedName>
        <fullName evidence="6">SNF2 N-terminal domain-containing protein</fullName>
    </recommendedName>
</protein>
<reference evidence="4 5" key="1">
    <citation type="journal article" date="2018" name="Sci. Rep.">
        <title>Genome sequence of the cauliflower mushroom Sparassis crispa (Hanabiratake) and its association with beneficial usage.</title>
        <authorList>
            <person name="Kiyama R."/>
            <person name="Furutani Y."/>
            <person name="Kawaguchi K."/>
            <person name="Nakanishi T."/>
        </authorList>
    </citation>
    <scope>NUCLEOTIDE SEQUENCE [LARGE SCALE GENOMIC DNA]</scope>
</reference>
<dbReference type="GO" id="GO:0000724">
    <property type="term" value="P:double-strand break repair via homologous recombination"/>
    <property type="evidence" value="ECO:0007669"/>
    <property type="project" value="TreeGrafter"/>
</dbReference>
<organism evidence="4 5">
    <name type="scientific">Sparassis crispa</name>
    <dbReference type="NCBI Taxonomy" id="139825"/>
    <lineage>
        <taxon>Eukaryota</taxon>
        <taxon>Fungi</taxon>
        <taxon>Dikarya</taxon>
        <taxon>Basidiomycota</taxon>
        <taxon>Agaricomycotina</taxon>
        <taxon>Agaricomycetes</taxon>
        <taxon>Polyporales</taxon>
        <taxon>Sparassidaceae</taxon>
        <taxon>Sparassis</taxon>
    </lineage>
</organism>
<dbReference type="GO" id="GO:0005634">
    <property type="term" value="C:nucleus"/>
    <property type="evidence" value="ECO:0007669"/>
    <property type="project" value="TreeGrafter"/>
</dbReference>
<keyword evidence="2" id="KW-0378">Hydrolase</keyword>
<proteinExistence type="predicted"/>
<gene>
    <name evidence="4" type="ORF">SCP_1104310</name>
</gene>
<dbReference type="PANTHER" id="PTHR45626">
    <property type="entry name" value="TRANSCRIPTION TERMINATION FACTOR 2-RELATED"/>
    <property type="match status" value="1"/>
</dbReference>
<evidence type="ECO:0000256" key="3">
    <source>
        <dbReference type="ARBA" id="ARBA00022840"/>
    </source>
</evidence>
<comment type="caution">
    <text evidence="4">The sequence shown here is derived from an EMBL/GenBank/DDBJ whole genome shotgun (WGS) entry which is preliminary data.</text>
</comment>
<dbReference type="AlphaFoldDB" id="A0A401H015"/>
<dbReference type="GO" id="GO:0005524">
    <property type="term" value="F:ATP binding"/>
    <property type="evidence" value="ECO:0007669"/>
    <property type="project" value="UniProtKB-KW"/>
</dbReference>
<keyword evidence="5" id="KW-1185">Reference proteome</keyword>
<dbReference type="GO" id="GO:0005737">
    <property type="term" value="C:cytoplasm"/>
    <property type="evidence" value="ECO:0007669"/>
    <property type="project" value="TreeGrafter"/>
</dbReference>
<name>A0A401H015_9APHY</name>
<accession>A0A401H015</accession>
<dbReference type="PANTHER" id="PTHR45626:SF16">
    <property type="entry name" value="ATP-DEPENDENT HELICASE ULS1"/>
    <property type="match status" value="1"/>
</dbReference>
<evidence type="ECO:0000256" key="2">
    <source>
        <dbReference type="ARBA" id="ARBA00022801"/>
    </source>
</evidence>
<dbReference type="GeneID" id="38784671"/>
<dbReference type="InterPro" id="IPR038718">
    <property type="entry name" value="SNF2-like_sf"/>
</dbReference>